<evidence type="ECO:0008006" key="4">
    <source>
        <dbReference type="Google" id="ProtNLM"/>
    </source>
</evidence>
<dbReference type="RefSeq" id="WP_119768776.1">
    <property type="nucleotide sequence ID" value="NZ_QYUO01000001.1"/>
</dbReference>
<dbReference type="AlphaFoldDB" id="A0A3A3FXB6"/>
<evidence type="ECO:0000313" key="3">
    <source>
        <dbReference type="Proteomes" id="UP000265955"/>
    </source>
</evidence>
<accession>A0A3A3FXB6</accession>
<dbReference type="InterPro" id="IPR006311">
    <property type="entry name" value="TAT_signal"/>
</dbReference>
<keyword evidence="3" id="KW-1185">Reference proteome</keyword>
<dbReference type="Proteomes" id="UP000265955">
    <property type="component" value="Unassembled WGS sequence"/>
</dbReference>
<dbReference type="EMBL" id="QYUO01000001">
    <property type="protein sequence ID" value="RJF98831.1"/>
    <property type="molecule type" value="Genomic_DNA"/>
</dbReference>
<dbReference type="OrthoDB" id="329761at2"/>
<keyword evidence="1" id="KW-0472">Membrane</keyword>
<sequence>MASIVARPTRRTFLKAGFFGTLALMAAGSIYRIARPESPPGFVMHPQARSALSAIAPVMLGNAIAETPVDIDKAVSLVDDAISGLPLRTQQEIQNLFALLTLGPSRRFLVGIPDDWPRAKPEDIAAFLQDWRHSRFALMQSAYHALHDLIIGPWYADASSWASVGYPGPLKELS</sequence>
<dbReference type="PROSITE" id="PS51318">
    <property type="entry name" value="TAT"/>
    <property type="match status" value="1"/>
</dbReference>
<evidence type="ECO:0000313" key="2">
    <source>
        <dbReference type="EMBL" id="RJF98831.1"/>
    </source>
</evidence>
<protein>
    <recommendedName>
        <fullName evidence="4">Twin-arginine translocation pathway signal protein</fullName>
    </recommendedName>
</protein>
<proteinExistence type="predicted"/>
<keyword evidence="1" id="KW-1133">Transmembrane helix</keyword>
<evidence type="ECO:0000256" key="1">
    <source>
        <dbReference type="SAM" id="Phobius"/>
    </source>
</evidence>
<gene>
    <name evidence="2" type="ORF">D3871_10115</name>
</gene>
<keyword evidence="1" id="KW-0812">Transmembrane</keyword>
<name>A0A3A3FXB6_9BURK</name>
<feature type="transmembrane region" description="Helical" evidence="1">
    <location>
        <begin position="12"/>
        <end position="34"/>
    </location>
</feature>
<reference evidence="3" key="1">
    <citation type="submission" date="2018-09" db="EMBL/GenBank/DDBJ databases">
        <authorList>
            <person name="Zhu H."/>
        </authorList>
    </citation>
    <scope>NUCLEOTIDE SEQUENCE [LARGE SCALE GENOMIC DNA]</scope>
    <source>
        <strain evidence="3">K1R23-30</strain>
    </source>
</reference>
<organism evidence="2 3">
    <name type="scientific">Noviherbaspirillum saxi</name>
    <dbReference type="NCBI Taxonomy" id="2320863"/>
    <lineage>
        <taxon>Bacteria</taxon>
        <taxon>Pseudomonadati</taxon>
        <taxon>Pseudomonadota</taxon>
        <taxon>Betaproteobacteria</taxon>
        <taxon>Burkholderiales</taxon>
        <taxon>Oxalobacteraceae</taxon>
        <taxon>Noviherbaspirillum</taxon>
    </lineage>
</organism>
<comment type="caution">
    <text evidence="2">The sequence shown here is derived from an EMBL/GenBank/DDBJ whole genome shotgun (WGS) entry which is preliminary data.</text>
</comment>